<evidence type="ECO:0000313" key="2">
    <source>
        <dbReference type="Proteomes" id="UP001239111"/>
    </source>
</evidence>
<dbReference type="Proteomes" id="UP001239111">
    <property type="component" value="Chromosome 4"/>
</dbReference>
<gene>
    <name evidence="1" type="ORF">QAD02_006250</name>
</gene>
<evidence type="ECO:0000313" key="1">
    <source>
        <dbReference type="EMBL" id="KAJ8664588.1"/>
    </source>
</evidence>
<reference evidence="1" key="1">
    <citation type="submission" date="2023-04" db="EMBL/GenBank/DDBJ databases">
        <title>A chromosome-level genome assembly of the parasitoid wasp Eretmocerus hayati.</title>
        <authorList>
            <person name="Zhong Y."/>
            <person name="Liu S."/>
            <person name="Liu Y."/>
        </authorList>
    </citation>
    <scope>NUCLEOTIDE SEQUENCE</scope>
    <source>
        <strain evidence="1">ZJU_SS_LIU_2023</strain>
    </source>
</reference>
<organism evidence="1 2">
    <name type="scientific">Eretmocerus hayati</name>
    <dbReference type="NCBI Taxonomy" id="131215"/>
    <lineage>
        <taxon>Eukaryota</taxon>
        <taxon>Metazoa</taxon>
        <taxon>Ecdysozoa</taxon>
        <taxon>Arthropoda</taxon>
        <taxon>Hexapoda</taxon>
        <taxon>Insecta</taxon>
        <taxon>Pterygota</taxon>
        <taxon>Neoptera</taxon>
        <taxon>Endopterygota</taxon>
        <taxon>Hymenoptera</taxon>
        <taxon>Apocrita</taxon>
        <taxon>Proctotrupomorpha</taxon>
        <taxon>Chalcidoidea</taxon>
        <taxon>Aphelinidae</taxon>
        <taxon>Aphelininae</taxon>
        <taxon>Eretmocerus</taxon>
    </lineage>
</organism>
<name>A0ACC2N0T7_9HYME</name>
<protein>
    <submittedName>
        <fullName evidence="1">Uncharacterized protein</fullName>
    </submittedName>
</protein>
<comment type="caution">
    <text evidence="1">The sequence shown here is derived from an EMBL/GenBank/DDBJ whole genome shotgun (WGS) entry which is preliminary data.</text>
</comment>
<dbReference type="EMBL" id="CM056744">
    <property type="protein sequence ID" value="KAJ8664588.1"/>
    <property type="molecule type" value="Genomic_DNA"/>
</dbReference>
<accession>A0ACC2N0T7</accession>
<sequence>MITKGCFHCEVNLPNCTEILTRFGHQLQEVNLCSLVRDLDATLMDCKVSFRFVESKNFMQESKILQNLLLNCSNIEVLRLSKDVIDIDNLFLMKILRVNRKIKDLYLDGYHLTEGCSFKLDQEDLESLWVSDGEFDVKFLNARKLCKSSKIRKLCLRDDAWSKKKLGKPRSILSIHLEQLRIGLPDEIISYFKIISDLLKLTNLKILKINGCDELNDDVLQEVASHCSQLMGIDISYNDNLTDDGLQHLSSLQKLTCLDIGCGPPFTDRALNHVSKFSNLKVLEARNNKFTDVRASVLLRRLENLEILDLDENEQISKTFVILAMKIVKSRKNRNV</sequence>
<keyword evidence="2" id="KW-1185">Reference proteome</keyword>
<proteinExistence type="predicted"/>